<accession>A0ABT7A188</accession>
<evidence type="ECO:0008006" key="4">
    <source>
        <dbReference type="Google" id="ProtNLM"/>
    </source>
</evidence>
<dbReference type="EMBL" id="JANCPR020000022">
    <property type="protein sequence ID" value="MDJ1134606.1"/>
    <property type="molecule type" value="Genomic_DNA"/>
</dbReference>
<evidence type="ECO:0000256" key="1">
    <source>
        <dbReference type="SAM" id="Phobius"/>
    </source>
</evidence>
<evidence type="ECO:0000313" key="3">
    <source>
        <dbReference type="Proteomes" id="UP001214441"/>
    </source>
</evidence>
<dbReference type="RefSeq" id="WP_274040981.1">
    <property type="nucleotide sequence ID" value="NZ_JANCPR020000022.1"/>
</dbReference>
<keyword evidence="3" id="KW-1185">Reference proteome</keyword>
<name>A0ABT7A188_9ACTN</name>
<dbReference type="Proteomes" id="UP001214441">
    <property type="component" value="Unassembled WGS sequence"/>
</dbReference>
<reference evidence="2 3" key="1">
    <citation type="submission" date="2023-05" db="EMBL/GenBank/DDBJ databases">
        <title>Streptantibioticus silvisoli sp. nov., acidotolerant actinomycetes 1 from pine litter.</title>
        <authorList>
            <person name="Swiecimska M."/>
            <person name="Golinska P."/>
            <person name="Sangal V."/>
            <person name="Wachnowicz B."/>
            <person name="Goodfellow M."/>
        </authorList>
    </citation>
    <scope>NUCLEOTIDE SEQUENCE [LARGE SCALE GENOMIC DNA]</scope>
    <source>
        <strain evidence="2 3">DSM 42109</strain>
    </source>
</reference>
<keyword evidence="1" id="KW-0472">Membrane</keyword>
<gene>
    <name evidence="2" type="ORF">NMN56_022110</name>
</gene>
<evidence type="ECO:0000313" key="2">
    <source>
        <dbReference type="EMBL" id="MDJ1134606.1"/>
    </source>
</evidence>
<feature type="transmembrane region" description="Helical" evidence="1">
    <location>
        <begin position="27"/>
        <end position="47"/>
    </location>
</feature>
<proteinExistence type="predicted"/>
<keyword evidence="1" id="KW-0812">Transmembrane</keyword>
<organism evidence="2 3">
    <name type="scientific">Streptomyces iconiensis</name>
    <dbReference type="NCBI Taxonomy" id="1384038"/>
    <lineage>
        <taxon>Bacteria</taxon>
        <taxon>Bacillati</taxon>
        <taxon>Actinomycetota</taxon>
        <taxon>Actinomycetes</taxon>
        <taxon>Kitasatosporales</taxon>
        <taxon>Streptomycetaceae</taxon>
        <taxon>Streptomyces</taxon>
    </lineage>
</organism>
<sequence length="67" mass="6937">MSKAMRSWRERVIARIRGSAGDRGANSIEYAGIVILVAGIILAVRALNLDVAIATAISTGVQSVLGG</sequence>
<keyword evidence="1" id="KW-1133">Transmembrane helix</keyword>
<protein>
    <recommendedName>
        <fullName evidence="4">Pilus assembly protein Flp/PilA</fullName>
    </recommendedName>
</protein>
<comment type="caution">
    <text evidence="2">The sequence shown here is derived from an EMBL/GenBank/DDBJ whole genome shotgun (WGS) entry which is preliminary data.</text>
</comment>